<gene>
    <name evidence="2" type="ORF">GQF63_02335</name>
</gene>
<dbReference type="EMBL" id="WSQA01000001">
    <property type="protein sequence ID" value="MVZ60853.1"/>
    <property type="molecule type" value="Genomic_DNA"/>
</dbReference>
<keyword evidence="1" id="KW-0472">Membrane</keyword>
<dbReference type="RefSeq" id="WP_160367473.1">
    <property type="nucleotide sequence ID" value="NZ_WSQA01000001.1"/>
</dbReference>
<evidence type="ECO:0000313" key="2">
    <source>
        <dbReference type="EMBL" id="MVZ60853.1"/>
    </source>
</evidence>
<evidence type="ECO:0000313" key="3">
    <source>
        <dbReference type="Proteomes" id="UP000435036"/>
    </source>
</evidence>
<keyword evidence="1" id="KW-0812">Transmembrane</keyword>
<organism evidence="2 3">
    <name type="scientific">Sphingobacterium humi</name>
    <dbReference type="NCBI Taxonomy" id="1796905"/>
    <lineage>
        <taxon>Bacteria</taxon>
        <taxon>Pseudomonadati</taxon>
        <taxon>Bacteroidota</taxon>
        <taxon>Sphingobacteriia</taxon>
        <taxon>Sphingobacteriales</taxon>
        <taxon>Sphingobacteriaceae</taxon>
        <taxon>Sphingobacterium</taxon>
    </lineage>
</organism>
<keyword evidence="1" id="KW-1133">Transmembrane helix</keyword>
<accession>A0A6N8KTS4</accession>
<name>A0A6N8KTS4_9SPHI</name>
<dbReference type="Proteomes" id="UP000435036">
    <property type="component" value="Unassembled WGS sequence"/>
</dbReference>
<evidence type="ECO:0008006" key="4">
    <source>
        <dbReference type="Google" id="ProtNLM"/>
    </source>
</evidence>
<sequence length="61" mass="7238">MFKQITNLHGDEIYLIISLCFFLGFFILVGIMLFMMKKNFVDYMKSLPLEDSKKELDKLPE</sequence>
<reference evidence="2 3" key="1">
    <citation type="submission" date="2019-12" db="EMBL/GenBank/DDBJ databases">
        <authorList>
            <person name="Dong K."/>
        </authorList>
    </citation>
    <scope>NUCLEOTIDE SEQUENCE [LARGE SCALE GENOMIC DNA]</scope>
    <source>
        <strain evidence="2 3">JCM 31225</strain>
    </source>
</reference>
<proteinExistence type="predicted"/>
<feature type="transmembrane region" description="Helical" evidence="1">
    <location>
        <begin position="13"/>
        <end position="35"/>
    </location>
</feature>
<comment type="caution">
    <text evidence="2">The sequence shown here is derived from an EMBL/GenBank/DDBJ whole genome shotgun (WGS) entry which is preliminary data.</text>
</comment>
<dbReference type="AlphaFoldDB" id="A0A6N8KTS4"/>
<dbReference type="OrthoDB" id="1495084at2"/>
<protein>
    <recommendedName>
        <fullName evidence="4">CcoQ/FixQ family Cbb3-type cytochrome c oxidase assembly chaperone</fullName>
    </recommendedName>
</protein>
<evidence type="ECO:0000256" key="1">
    <source>
        <dbReference type="SAM" id="Phobius"/>
    </source>
</evidence>
<keyword evidence="3" id="KW-1185">Reference proteome</keyword>